<evidence type="ECO:0008006" key="7">
    <source>
        <dbReference type="Google" id="ProtNLM"/>
    </source>
</evidence>
<name>A0ABN8EGP9_CHISP</name>
<dbReference type="CDD" id="cd00063">
    <property type="entry name" value="FN3"/>
    <property type="match status" value="4"/>
</dbReference>
<dbReference type="SUPFAM" id="SSF49265">
    <property type="entry name" value="Fibronectin type III"/>
    <property type="match status" value="2"/>
</dbReference>
<evidence type="ECO:0000256" key="1">
    <source>
        <dbReference type="ARBA" id="ARBA00022737"/>
    </source>
</evidence>
<dbReference type="InterPro" id="IPR003599">
    <property type="entry name" value="Ig_sub"/>
</dbReference>
<dbReference type="PROSITE" id="PS50835">
    <property type="entry name" value="IG_LIKE"/>
    <property type="match status" value="6"/>
</dbReference>
<dbReference type="InterPro" id="IPR013783">
    <property type="entry name" value="Ig-like_fold"/>
</dbReference>
<evidence type="ECO:0000313" key="6">
    <source>
        <dbReference type="Proteomes" id="UP001153292"/>
    </source>
</evidence>
<gene>
    <name evidence="5" type="ORF">CHILSU_LOCUS8464</name>
</gene>
<dbReference type="Pfam" id="PF00041">
    <property type="entry name" value="fn3"/>
    <property type="match status" value="2"/>
</dbReference>
<dbReference type="Pfam" id="PF13927">
    <property type="entry name" value="Ig_3"/>
    <property type="match status" value="4"/>
</dbReference>
<keyword evidence="6" id="KW-1185">Reference proteome</keyword>
<dbReference type="SMART" id="SM00060">
    <property type="entry name" value="FN3"/>
    <property type="match status" value="3"/>
</dbReference>
<reference evidence="5" key="1">
    <citation type="submission" date="2021-12" db="EMBL/GenBank/DDBJ databases">
        <authorList>
            <person name="King R."/>
        </authorList>
    </citation>
    <scope>NUCLEOTIDE SEQUENCE</scope>
</reference>
<feature type="domain" description="Fibronectin type-III" evidence="4">
    <location>
        <begin position="787"/>
        <end position="883"/>
    </location>
</feature>
<dbReference type="SUPFAM" id="SSF48726">
    <property type="entry name" value="Immunoglobulin"/>
    <property type="match status" value="5"/>
</dbReference>
<dbReference type="SMART" id="SM00409">
    <property type="entry name" value="IG"/>
    <property type="match status" value="6"/>
</dbReference>
<dbReference type="Pfam" id="PF07679">
    <property type="entry name" value="I-set"/>
    <property type="match status" value="1"/>
</dbReference>
<feature type="domain" description="Ig-like" evidence="3">
    <location>
        <begin position="170"/>
        <end position="256"/>
    </location>
</feature>
<accession>A0ABN8EGP9</accession>
<dbReference type="Pfam" id="PF13895">
    <property type="entry name" value="Ig_2"/>
    <property type="match status" value="1"/>
</dbReference>
<keyword evidence="2" id="KW-1015">Disulfide bond</keyword>
<dbReference type="SMART" id="SM00408">
    <property type="entry name" value="IGc2"/>
    <property type="match status" value="6"/>
</dbReference>
<evidence type="ECO:0000256" key="2">
    <source>
        <dbReference type="ARBA" id="ARBA00023157"/>
    </source>
</evidence>
<keyword evidence="1" id="KW-0677">Repeat</keyword>
<dbReference type="InterPro" id="IPR036179">
    <property type="entry name" value="Ig-like_dom_sf"/>
</dbReference>
<protein>
    <recommendedName>
        <fullName evidence="7">Down syndrome cell adhesion molecule-like protein Dscam2</fullName>
    </recommendedName>
</protein>
<feature type="domain" description="Ig-like" evidence="3">
    <location>
        <begin position="69"/>
        <end position="165"/>
    </location>
</feature>
<dbReference type="InterPro" id="IPR003598">
    <property type="entry name" value="Ig_sub2"/>
</dbReference>
<dbReference type="Gene3D" id="2.60.40.10">
    <property type="entry name" value="Immunoglobulins"/>
    <property type="match status" value="10"/>
</dbReference>
<dbReference type="PROSITE" id="PS50853">
    <property type="entry name" value="FN3"/>
    <property type="match status" value="4"/>
</dbReference>
<proteinExistence type="predicted"/>
<evidence type="ECO:0000259" key="3">
    <source>
        <dbReference type="PROSITE" id="PS50835"/>
    </source>
</evidence>
<dbReference type="PANTHER" id="PTHR44170">
    <property type="entry name" value="PROTEIN SIDEKICK"/>
    <property type="match status" value="1"/>
</dbReference>
<organism evidence="5 6">
    <name type="scientific">Chilo suppressalis</name>
    <name type="common">Asiatic rice borer moth</name>
    <dbReference type="NCBI Taxonomy" id="168631"/>
    <lineage>
        <taxon>Eukaryota</taxon>
        <taxon>Metazoa</taxon>
        <taxon>Ecdysozoa</taxon>
        <taxon>Arthropoda</taxon>
        <taxon>Hexapoda</taxon>
        <taxon>Insecta</taxon>
        <taxon>Pterygota</taxon>
        <taxon>Neoptera</taxon>
        <taxon>Endopterygota</taxon>
        <taxon>Lepidoptera</taxon>
        <taxon>Glossata</taxon>
        <taxon>Ditrysia</taxon>
        <taxon>Pyraloidea</taxon>
        <taxon>Crambidae</taxon>
        <taxon>Crambinae</taxon>
        <taxon>Chilo</taxon>
    </lineage>
</organism>
<dbReference type="EMBL" id="OU963897">
    <property type="protein sequence ID" value="CAH0690446.1"/>
    <property type="molecule type" value="Genomic_DNA"/>
</dbReference>
<feature type="domain" description="Fibronectin type-III" evidence="4">
    <location>
        <begin position="887"/>
        <end position="927"/>
    </location>
</feature>
<dbReference type="InterPro" id="IPR013098">
    <property type="entry name" value="Ig_I-set"/>
</dbReference>
<sequence>MGSSVRLNCSASDPVARVSWLHDGAAAGAGSELALAVTRAHRGLYQCVARRGVDNAHADVELRLGESGPELHYTFIEQALRAGGGVSLRCAASAAPPPRFQWLLDGQPIDQHRAQHRYFISEETSANGDVVSTLNVSAASAADGGRYTCRAHNERGHADHSARLNIYGPPSIRALGPVRVVAGANATVYCPYAGYPISSVSWWARGAGRAVGVAGRVSARGGELRLRPALPADAGHYACAVTAPGGAAARRDIEIQVRNPPKISPFMFSSELTEGSSVQVLCGVSSGDKPMYFSWLKDGAPLPPNLQIEEKSLNEFSLLMFSDLSARHSGDYTCRVSNHAATVNYTATLSVKVAPVWVKEPLDAAVLLGAPLNVECTAKGYPIPTVTWYRKIGDGISLSPESSEQWQLLESMLWDDKSRSGTVRAHNGTLSAAVAARSHQGVYRCIADNGVGPPLLKHINLTVHEPAHFEGSGGNVSSVRGQSASLSCHALGDAPLTIHWTHMGTRLDLNSYRWTVSEVRTADGLRSMLQLRAAERVDSGEYRCHAHNQFGRSEVLMYLHVEEPPEAPKSIRLGGVESRWIRLMWRSAKNTGVYYSAFFTALHALPGVDSKHITTNLTLDTVNNDRVDADGLRSLSARLDGLRPAAAYSLRIAATNHVGQSPHSDPLLFTTLEEPPNASPQNVRVRPASVGELHVSWSAPPQDGWNGELLGYVVSWRELSHFDGDGGESRRSGAATSPGWSSGELAVGGLRSFARYAVIVRAYNCAGAGPPSPTVYATTADGVPEVPPLSVFCEGVSARAVRVRWAPPAGAQATRGYELQYAPMQLSPGGAGGDVQTARAGAEGEAMLQGLRAATNYSVWVRARSGAGLGPPAPPVYCHTREDVPGPPEAIRALAASADSVHVTWLPPADYSGRITHYMLYTRELGK</sequence>
<evidence type="ECO:0000259" key="4">
    <source>
        <dbReference type="PROSITE" id="PS50853"/>
    </source>
</evidence>
<feature type="domain" description="Fibronectin type-III" evidence="4">
    <location>
        <begin position="679"/>
        <end position="782"/>
    </location>
</feature>
<dbReference type="PANTHER" id="PTHR44170:SF56">
    <property type="entry name" value="FIBRONECTIN TYPE-III DOMAIN-CONTAINING PROTEIN"/>
    <property type="match status" value="1"/>
</dbReference>
<dbReference type="InterPro" id="IPR036116">
    <property type="entry name" value="FN3_sf"/>
</dbReference>
<dbReference type="InterPro" id="IPR003961">
    <property type="entry name" value="FN3_dom"/>
</dbReference>
<feature type="domain" description="Ig-like" evidence="3">
    <location>
        <begin position="1"/>
        <end position="63"/>
    </location>
</feature>
<evidence type="ECO:0000313" key="5">
    <source>
        <dbReference type="EMBL" id="CAH0690446.1"/>
    </source>
</evidence>
<feature type="domain" description="Ig-like" evidence="3">
    <location>
        <begin position="261"/>
        <end position="350"/>
    </location>
</feature>
<dbReference type="InterPro" id="IPR007110">
    <property type="entry name" value="Ig-like_dom"/>
</dbReference>
<feature type="domain" description="Ig-like" evidence="3">
    <location>
        <begin position="466"/>
        <end position="562"/>
    </location>
</feature>
<dbReference type="Proteomes" id="UP001153292">
    <property type="component" value="Chromosome 4"/>
</dbReference>
<feature type="domain" description="Ig-like" evidence="3">
    <location>
        <begin position="355"/>
        <end position="462"/>
    </location>
</feature>
<feature type="domain" description="Fibronectin type-III" evidence="4">
    <location>
        <begin position="564"/>
        <end position="674"/>
    </location>
</feature>